<accession>L0JT43</accession>
<keyword evidence="2" id="KW-1185">Reference proteome</keyword>
<sequence length="613" mass="69699">MGTTKQDKSSSASISTLTLESARERCQEAIDDGFRADHPVLIDALPAMGKSSGVIRWAAETGNPLTIFGARYDMYDQYAEWCEKQNLSYNHLPSFHRDCETANGTHGDKWRKDMRQYYGAGLTGTEIHEEAFDLFSKELPCQENGECTYLSNRQITNKSDVDVLIGHYKHAYVPHRVEGRYIVFDEFPENDFLEKFEVGAVTRAINNYLSRDDMLPFEHFEDLLENRYTGRRQLATKTLFELYNPTLSRDPKGIVEGRNARIHTEAAAMVYAVAMAEDLRNEWEYTRLSDGRTAVRSSRDSILYMLNPPALDGAKGVVALDGTPTVPKWELLLGSELEHQQVLTDRERRTYVSECLKLRVIQTTNHFKPYAARHGKGINEREGLVLIKAIKQREKQSPVLITTKTARERYEQLGVANFVTDTEHYGNLKGSNKFKDTSLGIVIGSAHYGDPYVEMWAALAGKSAKRVEGTRGKTLDYGDSVANDVLYGMRENEVLQAVMRFGRDGKQATVYVHTAALPEWVERAENLPAIHTWSKGMNKVLDAIRDLRQDTWTVEDIVEHEGVQVTDRQVRNHLNMLRDHGYLKCDDSVRPYLWSGKRLTEIGKEGHVIFDGE</sequence>
<proteinExistence type="predicted"/>
<evidence type="ECO:0000313" key="1">
    <source>
        <dbReference type="EMBL" id="AGB36187.1"/>
    </source>
</evidence>
<dbReference type="AlphaFoldDB" id="L0JT43"/>
<dbReference type="Proteomes" id="UP000010878">
    <property type="component" value="Chromosome"/>
</dbReference>
<protein>
    <submittedName>
        <fullName evidence="1">Uncharacterized protein</fullName>
    </submittedName>
</protein>
<name>L0JT43_9EURY</name>
<gene>
    <name evidence="1" type="ORF">Natoc_0317</name>
</gene>
<dbReference type="EMBL" id="CP003929">
    <property type="protein sequence ID" value="AGB36187.1"/>
    <property type="molecule type" value="Genomic_DNA"/>
</dbReference>
<evidence type="ECO:0000313" key="2">
    <source>
        <dbReference type="Proteomes" id="UP000010878"/>
    </source>
</evidence>
<dbReference type="eggNOG" id="arCOG07786">
    <property type="taxonomic scope" value="Archaea"/>
</dbReference>
<reference evidence="1 2" key="1">
    <citation type="submission" date="2012-11" db="EMBL/GenBank/DDBJ databases">
        <title>FINISHED of Natronococcus occultus SP4, DSM 3396.</title>
        <authorList>
            <consortium name="DOE Joint Genome Institute"/>
            <person name="Eisen J."/>
            <person name="Huntemann M."/>
            <person name="Wei C.-L."/>
            <person name="Han J."/>
            <person name="Detter J.C."/>
            <person name="Han C."/>
            <person name="Tapia R."/>
            <person name="Chen A."/>
            <person name="Kyrpides N."/>
            <person name="Mavromatis K."/>
            <person name="Markowitz V."/>
            <person name="Szeto E."/>
            <person name="Ivanova N."/>
            <person name="Mikhailova N."/>
            <person name="Ovchinnikova G."/>
            <person name="Pagani I."/>
            <person name="Pati A."/>
            <person name="Goodwin L."/>
            <person name="Nordberg H.P."/>
            <person name="Cantor M.N."/>
            <person name="Hua S.X."/>
            <person name="Woyke T."/>
            <person name="Eisen J."/>
            <person name="Klenk H.-P."/>
            <person name="Klenk H.-P."/>
        </authorList>
    </citation>
    <scope>NUCLEOTIDE SEQUENCE [LARGE SCALE GENOMIC DNA]</scope>
    <source>
        <strain evidence="1 2">SP4</strain>
    </source>
</reference>
<dbReference type="KEGG" id="nou:Natoc_0317"/>
<organism evidence="1 2">
    <name type="scientific">Natronococcus occultus SP4</name>
    <dbReference type="NCBI Taxonomy" id="694430"/>
    <lineage>
        <taxon>Archaea</taxon>
        <taxon>Methanobacteriati</taxon>
        <taxon>Methanobacteriota</taxon>
        <taxon>Stenosarchaea group</taxon>
        <taxon>Halobacteria</taxon>
        <taxon>Halobacteriales</taxon>
        <taxon>Natrialbaceae</taxon>
        <taxon>Natronococcus</taxon>
    </lineage>
</organism>
<dbReference type="HOGENOM" id="CLU_030779_0_0_2"/>